<dbReference type="GO" id="GO:0005656">
    <property type="term" value="C:nuclear pre-replicative complex"/>
    <property type="evidence" value="ECO:0007669"/>
    <property type="project" value="TreeGrafter"/>
</dbReference>
<dbReference type="OrthoDB" id="756370at2759"/>
<keyword evidence="8" id="KW-1185">Reference proteome</keyword>
<dbReference type="STRING" id="1392247.A0A3N4KQI9"/>
<feature type="repeat" description="WD" evidence="5">
    <location>
        <begin position="124"/>
        <end position="157"/>
    </location>
</feature>
<protein>
    <recommendedName>
        <fullName evidence="6">Pre-rRNA-processing protein IPI3</fullName>
    </recommendedName>
</protein>
<dbReference type="AlphaFoldDB" id="A0A3N4KQI9"/>
<dbReference type="InParanoid" id="A0A3N4KQI9"/>
<dbReference type="Proteomes" id="UP000277580">
    <property type="component" value="Unassembled WGS sequence"/>
</dbReference>
<comment type="subunit">
    <text evidence="6">Component of the RIX1 complex, composed of IPI1, RIX1/IPI2 and IPI3 in a 1:2:2 stoichiometry. The complex interacts (via RIX1) with MDN1 (via its hexameric AAA ATPase ring) and the pre-60S ribosome particles.</text>
</comment>
<dbReference type="GO" id="GO:0120330">
    <property type="term" value="C:rixosome complex"/>
    <property type="evidence" value="ECO:0007669"/>
    <property type="project" value="UniProtKB-UniRule"/>
</dbReference>
<dbReference type="SUPFAM" id="SSF50978">
    <property type="entry name" value="WD40 repeat-like"/>
    <property type="match status" value="1"/>
</dbReference>
<evidence type="ECO:0000256" key="4">
    <source>
        <dbReference type="ARBA" id="ARBA00022737"/>
    </source>
</evidence>
<dbReference type="PANTHER" id="PTHR18763:SF0">
    <property type="entry name" value="WD REPEAT-CONTAINING PROTEIN 18"/>
    <property type="match status" value="1"/>
</dbReference>
<accession>A0A3N4KQI9</accession>
<evidence type="ECO:0000256" key="1">
    <source>
        <dbReference type="ARBA" id="ARBA00002355"/>
    </source>
</evidence>
<keyword evidence="4" id="KW-0677">Repeat</keyword>
<feature type="repeat" description="WD" evidence="5">
    <location>
        <begin position="289"/>
        <end position="330"/>
    </location>
</feature>
<keyword evidence="6" id="KW-0539">Nucleus</keyword>
<evidence type="ECO:0000313" key="8">
    <source>
        <dbReference type="Proteomes" id="UP000277580"/>
    </source>
</evidence>
<name>A0A3N4KQI9_9PEZI</name>
<dbReference type="Gene3D" id="2.130.10.10">
    <property type="entry name" value="YVTN repeat-like/Quinoprotein amine dehydrogenase"/>
    <property type="match status" value="2"/>
</dbReference>
<dbReference type="Pfam" id="PF00400">
    <property type="entry name" value="WD40"/>
    <property type="match status" value="2"/>
</dbReference>
<dbReference type="SMART" id="SM00320">
    <property type="entry name" value="WD40"/>
    <property type="match status" value="6"/>
</dbReference>
<evidence type="ECO:0000256" key="5">
    <source>
        <dbReference type="PROSITE-ProRule" id="PRU00221"/>
    </source>
</evidence>
<dbReference type="InterPro" id="IPR045227">
    <property type="entry name" value="WDR18/Ipi3/RID3"/>
</dbReference>
<organism evidence="7 8">
    <name type="scientific">Morchella conica CCBAS932</name>
    <dbReference type="NCBI Taxonomy" id="1392247"/>
    <lineage>
        <taxon>Eukaryota</taxon>
        <taxon>Fungi</taxon>
        <taxon>Dikarya</taxon>
        <taxon>Ascomycota</taxon>
        <taxon>Pezizomycotina</taxon>
        <taxon>Pezizomycetes</taxon>
        <taxon>Pezizales</taxon>
        <taxon>Morchellaceae</taxon>
        <taxon>Morchella</taxon>
    </lineage>
</organism>
<dbReference type="EMBL" id="ML119133">
    <property type="protein sequence ID" value="RPB11748.1"/>
    <property type="molecule type" value="Genomic_DNA"/>
</dbReference>
<dbReference type="PROSITE" id="PS50294">
    <property type="entry name" value="WD_REPEATS_REGION"/>
    <property type="match status" value="2"/>
</dbReference>
<sequence length="490" mass="53503">MLTEQVILGTQRSSLDNSSVSTAESSIAVFDLHTYSQTASFKRSSTLKNCLAVTPSHIFAAQGDKAVINIYNRSKQNLESTVPFQEKFTVIEASGGSGAFLAGGTDSGRLTIWETATGRFISTPQIHLQKVTCIAFDFNSNFVITGSADSNVYVWSLVSLLDIRSSERKPERILDRHQREITAISPGRIGAAGPTDIMVTASKDSSCIVWDYRNGTHLRTYILSSVPTALALDPVDRAFYAGLEDGTVQSVSFHSNAGSDETMDTSSNQLFSEQFRHVPVTLSGNRWHATDHESPITSMGVVYEGNYLVTGTEKGTVSIWDVATGHVFRTLAQFKSSVTTIKILPPNSFVPTSPNAHDTIEQTTIKKPRYDAVLASASTIVDLHNYALMTKSNGFIHETVSASLGTKNPTRISNFTPLSDSAVVMRGMIDMRAYTPSLASKHKVEALESELAMLYDHYDRLAALHRDTWDGHARWLLENASTTSNSNNGA</sequence>
<dbReference type="FunCoup" id="A0A3N4KQI9">
    <property type="interactions" value="431"/>
</dbReference>
<dbReference type="PROSITE" id="PS50082">
    <property type="entry name" value="WD_REPEATS_2"/>
    <property type="match status" value="2"/>
</dbReference>
<dbReference type="InterPro" id="IPR036322">
    <property type="entry name" value="WD40_repeat_dom_sf"/>
</dbReference>
<reference evidence="7 8" key="1">
    <citation type="journal article" date="2018" name="Nat. Ecol. Evol.">
        <title>Pezizomycetes genomes reveal the molecular basis of ectomycorrhizal truffle lifestyle.</title>
        <authorList>
            <person name="Murat C."/>
            <person name="Payen T."/>
            <person name="Noel B."/>
            <person name="Kuo A."/>
            <person name="Morin E."/>
            <person name="Chen J."/>
            <person name="Kohler A."/>
            <person name="Krizsan K."/>
            <person name="Balestrini R."/>
            <person name="Da Silva C."/>
            <person name="Montanini B."/>
            <person name="Hainaut M."/>
            <person name="Levati E."/>
            <person name="Barry K.W."/>
            <person name="Belfiori B."/>
            <person name="Cichocki N."/>
            <person name="Clum A."/>
            <person name="Dockter R.B."/>
            <person name="Fauchery L."/>
            <person name="Guy J."/>
            <person name="Iotti M."/>
            <person name="Le Tacon F."/>
            <person name="Lindquist E.A."/>
            <person name="Lipzen A."/>
            <person name="Malagnac F."/>
            <person name="Mello A."/>
            <person name="Molinier V."/>
            <person name="Miyauchi S."/>
            <person name="Poulain J."/>
            <person name="Riccioni C."/>
            <person name="Rubini A."/>
            <person name="Sitrit Y."/>
            <person name="Splivallo R."/>
            <person name="Traeger S."/>
            <person name="Wang M."/>
            <person name="Zifcakova L."/>
            <person name="Wipf D."/>
            <person name="Zambonelli A."/>
            <person name="Paolocci F."/>
            <person name="Nowrousian M."/>
            <person name="Ottonello S."/>
            <person name="Baldrian P."/>
            <person name="Spatafora J.W."/>
            <person name="Henrissat B."/>
            <person name="Nagy L.G."/>
            <person name="Aury J.M."/>
            <person name="Wincker P."/>
            <person name="Grigoriev I.V."/>
            <person name="Bonfante P."/>
            <person name="Martin F.M."/>
        </authorList>
    </citation>
    <scope>NUCLEOTIDE SEQUENCE [LARGE SCALE GENOMIC DNA]</scope>
    <source>
        <strain evidence="7 8">CCBAS932</strain>
    </source>
</reference>
<proteinExistence type="inferred from homology"/>
<evidence type="ECO:0000256" key="2">
    <source>
        <dbReference type="ARBA" id="ARBA00010143"/>
    </source>
</evidence>
<comment type="subcellular location">
    <subcellularLocation>
        <location evidence="6">Nucleus</location>
    </subcellularLocation>
</comment>
<evidence type="ECO:0000256" key="6">
    <source>
        <dbReference type="RuleBase" id="RU369067"/>
    </source>
</evidence>
<keyword evidence="6" id="KW-0698">rRNA processing</keyword>
<dbReference type="GO" id="GO:0006261">
    <property type="term" value="P:DNA-templated DNA replication"/>
    <property type="evidence" value="ECO:0007669"/>
    <property type="project" value="TreeGrafter"/>
</dbReference>
<dbReference type="InterPro" id="IPR001680">
    <property type="entry name" value="WD40_rpt"/>
</dbReference>
<comment type="similarity">
    <text evidence="2 6">Belongs to the WD repeat IPI3/WDR18 family.</text>
</comment>
<dbReference type="PANTHER" id="PTHR18763">
    <property type="entry name" value="WD-REPEAT PROTEIN 18"/>
    <property type="match status" value="1"/>
</dbReference>
<dbReference type="InterPro" id="IPR015943">
    <property type="entry name" value="WD40/YVTN_repeat-like_dom_sf"/>
</dbReference>
<evidence type="ECO:0000313" key="7">
    <source>
        <dbReference type="EMBL" id="RPB11748.1"/>
    </source>
</evidence>
<comment type="function">
    <text evidence="1 6">Component of the RIX1 complex required for processing of ITS2 sequences from 35S pre-rRNA.</text>
</comment>
<gene>
    <name evidence="7" type="ORF">P167DRAFT_507397</name>
</gene>
<evidence type="ECO:0000256" key="3">
    <source>
        <dbReference type="ARBA" id="ARBA00022574"/>
    </source>
</evidence>
<keyword evidence="3 5" id="KW-0853">WD repeat</keyword>
<dbReference type="GO" id="GO:0006364">
    <property type="term" value="P:rRNA processing"/>
    <property type="evidence" value="ECO:0007669"/>
    <property type="project" value="UniProtKB-UniRule"/>
</dbReference>